<dbReference type="OrthoDB" id="9763659at2"/>
<dbReference type="GO" id="GO:0003676">
    <property type="term" value="F:nucleic acid binding"/>
    <property type="evidence" value="ECO:0007669"/>
    <property type="project" value="InterPro"/>
</dbReference>
<dbReference type="GO" id="GO:0000723">
    <property type="term" value="P:telomere maintenance"/>
    <property type="evidence" value="ECO:0007669"/>
    <property type="project" value="InterPro"/>
</dbReference>
<dbReference type="GO" id="GO:0006281">
    <property type="term" value="P:DNA repair"/>
    <property type="evidence" value="ECO:0007669"/>
    <property type="project" value="InterPro"/>
</dbReference>
<dbReference type="Gene3D" id="2.30.30.940">
    <property type="match status" value="1"/>
</dbReference>
<dbReference type="GO" id="GO:0000166">
    <property type="term" value="F:nucleotide binding"/>
    <property type="evidence" value="ECO:0007669"/>
    <property type="project" value="InterPro"/>
</dbReference>
<keyword evidence="2" id="KW-0347">Helicase</keyword>
<evidence type="ECO:0000313" key="2">
    <source>
        <dbReference type="EMBL" id="SDM85862.1"/>
    </source>
</evidence>
<keyword evidence="3" id="KW-1185">Reference proteome</keyword>
<dbReference type="InterPro" id="IPR002121">
    <property type="entry name" value="HRDC_dom"/>
</dbReference>
<dbReference type="Gene3D" id="3.40.50.300">
    <property type="entry name" value="P-loop containing nucleotide triphosphate hydrolases"/>
    <property type="match status" value="2"/>
</dbReference>
<dbReference type="RefSeq" id="WP_090706158.1">
    <property type="nucleotide sequence ID" value="NZ_FNHH01000026.1"/>
</dbReference>
<dbReference type="InterPro" id="IPR003593">
    <property type="entry name" value="AAA+_ATPase"/>
</dbReference>
<dbReference type="Pfam" id="PF14493">
    <property type="entry name" value="HTH_40"/>
    <property type="match status" value="1"/>
</dbReference>
<dbReference type="InterPro" id="IPR010285">
    <property type="entry name" value="DNA_helicase_pif1-like_DEAD"/>
</dbReference>
<organism evidence="2 3">
    <name type="scientific">Daejeonella rubra</name>
    <dbReference type="NCBI Taxonomy" id="990371"/>
    <lineage>
        <taxon>Bacteria</taxon>
        <taxon>Pseudomonadati</taxon>
        <taxon>Bacteroidota</taxon>
        <taxon>Sphingobacteriia</taxon>
        <taxon>Sphingobacteriales</taxon>
        <taxon>Sphingobacteriaceae</taxon>
        <taxon>Daejeonella</taxon>
    </lineage>
</organism>
<dbReference type="FunFam" id="3.40.50.300:FF:001498">
    <property type="entry name" value="ATP-dependent DNA helicase"/>
    <property type="match status" value="1"/>
</dbReference>
<dbReference type="InterPro" id="IPR051055">
    <property type="entry name" value="PIF1_helicase"/>
</dbReference>
<dbReference type="Proteomes" id="UP000199226">
    <property type="component" value="Unassembled WGS sequence"/>
</dbReference>
<name>A0A1G9WMN9_9SPHI</name>
<evidence type="ECO:0000313" key="3">
    <source>
        <dbReference type="Proteomes" id="UP000199226"/>
    </source>
</evidence>
<proteinExistence type="predicted"/>
<dbReference type="GO" id="GO:0003678">
    <property type="term" value="F:DNA helicase activity"/>
    <property type="evidence" value="ECO:0007669"/>
    <property type="project" value="InterPro"/>
</dbReference>
<evidence type="ECO:0000259" key="1">
    <source>
        <dbReference type="PROSITE" id="PS50967"/>
    </source>
</evidence>
<keyword evidence="2" id="KW-0067">ATP-binding</keyword>
<dbReference type="InterPro" id="IPR027417">
    <property type="entry name" value="P-loop_NTPase"/>
</dbReference>
<dbReference type="STRING" id="990371.SAMN05421813_12610"/>
<accession>A0A1G9WMN9</accession>
<sequence length="815" mass="92482">MEQNSQLELAFNFVQYTDKNIFLTGKAGTGKTTFLHQLKKETPKRMAVVAPTGVAAINAGGVTINSFFQLPFGPYIPGNPGNVQHKRFNKDKINLIKSLDLLVIDEISMVRADTLDHIDEVLRRFKNHTKPFGGVQLLMIGDLHQLSPVVKDEDWLILKDYYPNLFFFSSKALEQTSPVSIELKHIYRQVDSMFIDLLNSVRKNQIDEDVLRRLNSRYIPDFKPADEEGYITLTTHNKSAQDINEVKLKELINPAFNYKAEIQGDFPEYSYPTVADLELKKGAQVMFVKNDLSRDRLFFNGKIGIITRISADQIIVKCPGDHAEIIVSPLEWTNIKYELDTDTKEVKEKIIGTFTQFPLKLAWAITIHKSQGLTFEKAVIDANLAFAHGQVYVALSRCKSFEGMVLRSPISFNSVKTDGTVSEYTRNAKNNEPGEQQLTESRKSFQQTLLFELFDFNPIKGYFFQVRKIAEDHHSILDPGIIEDLKLIRTNSEKDIYEVSENFKKQLNSYLIHLSLPEDNQELQERVKKASIYFIDKIKSVFDEPLKKLNTDCDNKAVRTSLTETLDNLQKEITIKLALMKICLNGFSTSQYLQTKSNAEIDHVPAKAAAKESGKVAANIPHPELYKSLRDWRDSLAEEWGVPVYLVLAQKSILELIQTLPSNLLELESIKGLGKTRIKQYGQQIIEIINNYCENNDVERQAIVIPFTEKKLKTDTKKVSLDLFKSGKMISEIAIERGFTPTTIEGHLASFINSGEISVFEIVSKLKVAKIMAYIIQHPGMGTAETKNALGDDVSYGELRAVLNHLVYVKSQESY</sequence>
<dbReference type="SMART" id="SM00382">
    <property type="entry name" value="AAA"/>
    <property type="match status" value="1"/>
</dbReference>
<reference evidence="3" key="1">
    <citation type="submission" date="2016-10" db="EMBL/GenBank/DDBJ databases">
        <authorList>
            <person name="Varghese N."/>
            <person name="Submissions S."/>
        </authorList>
    </citation>
    <scope>NUCLEOTIDE SEQUENCE [LARGE SCALE GENOMIC DNA]</scope>
    <source>
        <strain evidence="3">DSM 24536</strain>
    </source>
</reference>
<protein>
    <submittedName>
        <fullName evidence="2">Helicase</fullName>
    </submittedName>
</protein>
<dbReference type="SMART" id="SM00341">
    <property type="entry name" value="HRDC"/>
    <property type="match status" value="1"/>
</dbReference>
<gene>
    <name evidence="2" type="ORF">SAMN05421813_12610</name>
</gene>
<dbReference type="CDD" id="cd18809">
    <property type="entry name" value="SF1_C_RecD"/>
    <property type="match status" value="1"/>
</dbReference>
<dbReference type="PANTHER" id="PTHR47642:SF5">
    <property type="entry name" value="ATP-DEPENDENT DNA HELICASE"/>
    <property type="match status" value="1"/>
</dbReference>
<dbReference type="InterPro" id="IPR044876">
    <property type="entry name" value="HRDC_dom_sf"/>
</dbReference>
<dbReference type="SUPFAM" id="SSF47819">
    <property type="entry name" value="HRDC-like"/>
    <property type="match status" value="1"/>
</dbReference>
<keyword evidence="2" id="KW-0378">Hydrolase</keyword>
<dbReference type="PANTHER" id="PTHR47642">
    <property type="entry name" value="ATP-DEPENDENT DNA HELICASE"/>
    <property type="match status" value="1"/>
</dbReference>
<dbReference type="EMBL" id="FNHH01000026">
    <property type="protein sequence ID" value="SDM85862.1"/>
    <property type="molecule type" value="Genomic_DNA"/>
</dbReference>
<dbReference type="Pfam" id="PF00570">
    <property type="entry name" value="HRDC"/>
    <property type="match status" value="1"/>
</dbReference>
<dbReference type="SUPFAM" id="SSF52540">
    <property type="entry name" value="P-loop containing nucleoside triphosphate hydrolases"/>
    <property type="match status" value="2"/>
</dbReference>
<dbReference type="InterPro" id="IPR010997">
    <property type="entry name" value="HRDC-like_sf"/>
</dbReference>
<dbReference type="AlphaFoldDB" id="A0A1G9WMN9"/>
<feature type="domain" description="HRDC" evidence="1">
    <location>
        <begin position="619"/>
        <end position="699"/>
    </location>
</feature>
<dbReference type="Pfam" id="PF05970">
    <property type="entry name" value="PIF1"/>
    <property type="match status" value="1"/>
</dbReference>
<dbReference type="PROSITE" id="PS50967">
    <property type="entry name" value="HRDC"/>
    <property type="match status" value="1"/>
</dbReference>
<dbReference type="InterPro" id="IPR029491">
    <property type="entry name" value="Helicase_HTH"/>
</dbReference>
<dbReference type="Gene3D" id="1.10.150.80">
    <property type="entry name" value="HRDC domain"/>
    <property type="match status" value="1"/>
</dbReference>
<keyword evidence="2" id="KW-0547">Nucleotide-binding</keyword>